<dbReference type="InterPro" id="IPR028082">
    <property type="entry name" value="Peripla_BP_I"/>
</dbReference>
<evidence type="ECO:0000256" key="12">
    <source>
        <dbReference type="ARBA" id="ARBA00023180"/>
    </source>
</evidence>
<organism evidence="20 21">
    <name type="scientific">Ancylostoma ceylanicum</name>
    <dbReference type="NCBI Taxonomy" id="53326"/>
    <lineage>
        <taxon>Eukaryota</taxon>
        <taxon>Metazoa</taxon>
        <taxon>Ecdysozoa</taxon>
        <taxon>Nematoda</taxon>
        <taxon>Chromadorea</taxon>
        <taxon>Rhabditida</taxon>
        <taxon>Rhabditina</taxon>
        <taxon>Rhabditomorpha</taxon>
        <taxon>Strongyloidea</taxon>
        <taxon>Ancylostomatidae</taxon>
        <taxon>Ancylostomatinae</taxon>
        <taxon>Ancylostoma</taxon>
    </lineage>
</organism>
<keyword evidence="14 16" id="KW-0141">cGMP biosynthesis</keyword>
<dbReference type="FunFam" id="3.30.70.1230:FF:000023">
    <property type="entry name" value="Guanylate cyclase"/>
    <property type="match status" value="1"/>
</dbReference>
<dbReference type="EMBL" id="JARK01001547">
    <property type="protein sequence ID" value="EYB91032.1"/>
    <property type="molecule type" value="Genomic_DNA"/>
</dbReference>
<evidence type="ECO:0000259" key="18">
    <source>
        <dbReference type="PROSITE" id="PS50011"/>
    </source>
</evidence>
<evidence type="ECO:0000256" key="2">
    <source>
        <dbReference type="ARBA" id="ARBA00004251"/>
    </source>
</evidence>
<evidence type="ECO:0000256" key="1">
    <source>
        <dbReference type="ARBA" id="ARBA00001436"/>
    </source>
</evidence>
<dbReference type="CDD" id="cd06352">
    <property type="entry name" value="PBP1_NPR_GC-like"/>
    <property type="match status" value="1"/>
</dbReference>
<dbReference type="InterPro" id="IPR018297">
    <property type="entry name" value="A/G_cyclase_CS"/>
</dbReference>
<evidence type="ECO:0000256" key="10">
    <source>
        <dbReference type="ARBA" id="ARBA00023136"/>
    </source>
</evidence>
<keyword evidence="9" id="KW-0342">GTP-binding</keyword>
<comment type="subcellular location">
    <subcellularLocation>
        <location evidence="2">Cell membrane</location>
        <topology evidence="2">Single-pass type I membrane protein</topology>
    </subcellularLocation>
</comment>
<dbReference type="InterPro" id="IPR001170">
    <property type="entry name" value="ANPR/GUC"/>
</dbReference>
<keyword evidence="21" id="KW-1185">Reference proteome</keyword>
<dbReference type="SUPFAM" id="SSF55073">
    <property type="entry name" value="Nucleotide cyclase"/>
    <property type="match status" value="1"/>
</dbReference>
<sequence length="1098" mass="123834">MFASEWAASITLVSFARIIIATESITIGLLFVDNIPEHEVNIGYRTSASAVLIARDRIQAENLLPGYKIDFTHRFDQCDEQLAAGIIVDMIHTKKIDALIGPTCNRPALVASVLCAHYNIPVFTWGLTTASELDDIQRFPTTAKLSSNSFSLGIALRSILLSFGWNQFGFLYSAEHNNEKCISIKNDLQKAISMTNGMTINYIGEFVRFNEESILIKLKKMAARARIVVVCVPEGRGMRRKLLLTIHDGGYLTDEFVYIFADTKSKGFSRPLPGGKVHNYWVDTNIPGDGRDKEALEAFKRVFTLSDHAGAGLTGSNNNNFSEEVIARMKEPPLECVSECQGEKYSAASQFASQLHDAVYVYARALNRTLTKNKTNLRNGREILKNIVMTFDGQSGQVTMGKDGTRLPTFFLDSLNEKGEQILRGTVSVDGHYGTYKPTYTDEKELWFTRNGHRPRAKPLCGFEGKQCPTQSYAGWIIAASVITFIAIIGCIVGIFLSVELKRREQKRLNQLWQIQYAKLEMPQAQTKEELILNTQSHHVGLITDLREESRNFRFFLYEGEPVAARKHLGRVRLESKYCHEMRKLRRIEHDNLNRFVGVCLDGPQPLSVWKYCRRGSLNDVIMQANVNMDAFFILSLLKDVAQGLLFIHNSYLSYHGNLTSKCCLVDDRWQVKVSDYGLQKMLFVEKRSLDDLLWTAPEILRNPDMKGTPAGDIYSFAIISAQLLTRSSVFGLGDREEDAEDLIYMLKRGGSQPVRPDLISKHVEVHPNLIRLIQDCWSEKVDARPCANDLDSYLKEMTGNKDKNLMDHVFNMMESHASTLETEVEQRMKDLVEEKKKSDKLLYRMLPKQVAEKLKLGEPVVPETFDSVTVFFSDVVSFTKIAGRGTPLQVVNLLNCLYTVFDSIIDKHDVYKVETIGDGYLCVSGLPRRNGKEHAKEISIMSLEFMDSLVNFKIPHLPQERINLRIGVHSGPVVAGVVGLTMPRYCLFGDTVNTASRMESNGKPGFIHLSCDANKVLEELGGFETEPRGEVIIKGKGVMETYWLKGRKISGNEISQNLRPSTLTEDQKSPLITTSAENNSETRLGIYKEFVRCEKQN</sequence>
<keyword evidence="12" id="KW-0325">Glycoprotein</keyword>
<keyword evidence="8 17" id="KW-1133">Transmembrane helix</keyword>
<dbReference type="InterPro" id="IPR011009">
    <property type="entry name" value="Kinase-like_dom_sf"/>
</dbReference>
<accession>A0A016SL42</accession>
<evidence type="ECO:0000256" key="15">
    <source>
        <dbReference type="RuleBase" id="RU000405"/>
    </source>
</evidence>
<dbReference type="GO" id="GO:0004672">
    <property type="term" value="F:protein kinase activity"/>
    <property type="evidence" value="ECO:0007669"/>
    <property type="project" value="InterPro"/>
</dbReference>
<dbReference type="STRING" id="53326.A0A016SL42"/>
<dbReference type="PROSITE" id="PS50011">
    <property type="entry name" value="PROTEIN_KINASE_DOM"/>
    <property type="match status" value="1"/>
</dbReference>
<evidence type="ECO:0000256" key="16">
    <source>
        <dbReference type="RuleBase" id="RU003431"/>
    </source>
</evidence>
<evidence type="ECO:0000256" key="3">
    <source>
        <dbReference type="ARBA" id="ARBA00012202"/>
    </source>
</evidence>
<dbReference type="GO" id="GO:0004383">
    <property type="term" value="F:guanylate cyclase activity"/>
    <property type="evidence" value="ECO:0007669"/>
    <property type="project" value="UniProtKB-EC"/>
</dbReference>
<dbReference type="InterPro" id="IPR001245">
    <property type="entry name" value="Ser-Thr/Tyr_kinase_cat_dom"/>
</dbReference>
<evidence type="ECO:0000313" key="21">
    <source>
        <dbReference type="Proteomes" id="UP000024635"/>
    </source>
</evidence>
<dbReference type="InterPro" id="IPR050401">
    <property type="entry name" value="Cyclic_nucleotide_synthase"/>
</dbReference>
<dbReference type="GO" id="GO:0004016">
    <property type="term" value="F:adenylate cyclase activity"/>
    <property type="evidence" value="ECO:0007669"/>
    <property type="project" value="TreeGrafter"/>
</dbReference>
<dbReference type="Pfam" id="PF07701">
    <property type="entry name" value="HNOBA"/>
    <property type="match status" value="1"/>
</dbReference>
<proteinExistence type="inferred from homology"/>
<dbReference type="CDD" id="cd07302">
    <property type="entry name" value="CHD"/>
    <property type="match status" value="1"/>
</dbReference>
<keyword evidence="5 17" id="KW-0812">Transmembrane</keyword>
<dbReference type="PROSITE" id="PS50125">
    <property type="entry name" value="GUANYLATE_CYCLASE_2"/>
    <property type="match status" value="1"/>
</dbReference>
<reference evidence="21" key="1">
    <citation type="journal article" date="2015" name="Nat. Genet.">
        <title>The genome and transcriptome of the zoonotic hookworm Ancylostoma ceylanicum identify infection-specific gene families.</title>
        <authorList>
            <person name="Schwarz E.M."/>
            <person name="Hu Y."/>
            <person name="Antoshechkin I."/>
            <person name="Miller M.M."/>
            <person name="Sternberg P.W."/>
            <person name="Aroian R.V."/>
        </authorList>
    </citation>
    <scope>NUCLEOTIDE SEQUENCE</scope>
    <source>
        <strain evidence="21">HY135</strain>
    </source>
</reference>
<comment type="similarity">
    <text evidence="15">Belongs to the adenylyl cyclase class-4/guanylyl cyclase family.</text>
</comment>
<evidence type="ECO:0000256" key="6">
    <source>
        <dbReference type="ARBA" id="ARBA00022729"/>
    </source>
</evidence>
<dbReference type="SMART" id="SM00044">
    <property type="entry name" value="CYCc"/>
    <property type="match status" value="1"/>
</dbReference>
<dbReference type="GO" id="GO:0001653">
    <property type="term" value="F:peptide receptor activity"/>
    <property type="evidence" value="ECO:0007669"/>
    <property type="project" value="TreeGrafter"/>
</dbReference>
<dbReference type="Pfam" id="PF07714">
    <property type="entry name" value="PK_Tyr_Ser-Thr"/>
    <property type="match status" value="1"/>
</dbReference>
<evidence type="ECO:0000256" key="5">
    <source>
        <dbReference type="ARBA" id="ARBA00022692"/>
    </source>
</evidence>
<feature type="transmembrane region" description="Helical" evidence="17">
    <location>
        <begin position="473"/>
        <end position="499"/>
    </location>
</feature>
<evidence type="ECO:0000256" key="8">
    <source>
        <dbReference type="ARBA" id="ARBA00022989"/>
    </source>
</evidence>
<keyword evidence="4" id="KW-1003">Cell membrane</keyword>
<keyword evidence="6" id="KW-0732">Signal</keyword>
<dbReference type="InterPro" id="IPR000719">
    <property type="entry name" value="Prot_kinase_dom"/>
</dbReference>
<dbReference type="GO" id="GO:0007168">
    <property type="term" value="P:receptor guanylyl cyclase signaling pathway"/>
    <property type="evidence" value="ECO:0007669"/>
    <property type="project" value="TreeGrafter"/>
</dbReference>
<comment type="catalytic activity">
    <reaction evidence="1 16">
        <text>GTP = 3',5'-cyclic GMP + diphosphate</text>
        <dbReference type="Rhea" id="RHEA:13665"/>
        <dbReference type="ChEBI" id="CHEBI:33019"/>
        <dbReference type="ChEBI" id="CHEBI:37565"/>
        <dbReference type="ChEBI" id="CHEBI:57746"/>
        <dbReference type="EC" id="4.6.1.2"/>
    </reaction>
</comment>
<protein>
    <recommendedName>
        <fullName evidence="3 16">Guanylate cyclase</fullName>
        <ecNumber evidence="3 16">4.6.1.2</ecNumber>
    </recommendedName>
</protein>
<dbReference type="InterPro" id="IPR001828">
    <property type="entry name" value="ANF_lig-bd_rcpt"/>
</dbReference>
<dbReference type="Pfam" id="PF00211">
    <property type="entry name" value="Guanylate_cyc"/>
    <property type="match status" value="1"/>
</dbReference>
<dbReference type="OrthoDB" id="1890790at2759"/>
<feature type="domain" description="Protein kinase" evidence="18">
    <location>
        <begin position="529"/>
        <end position="795"/>
    </location>
</feature>
<dbReference type="GO" id="GO:0005524">
    <property type="term" value="F:ATP binding"/>
    <property type="evidence" value="ECO:0007669"/>
    <property type="project" value="InterPro"/>
</dbReference>
<dbReference type="Gene3D" id="1.10.510.10">
    <property type="entry name" value="Transferase(Phosphotransferase) domain 1"/>
    <property type="match status" value="1"/>
</dbReference>
<dbReference type="InterPro" id="IPR029787">
    <property type="entry name" value="Nucleotide_cyclase"/>
</dbReference>
<dbReference type="SUPFAM" id="SSF56112">
    <property type="entry name" value="Protein kinase-like (PK-like)"/>
    <property type="match status" value="1"/>
</dbReference>
<evidence type="ECO:0000256" key="17">
    <source>
        <dbReference type="SAM" id="Phobius"/>
    </source>
</evidence>
<dbReference type="SUPFAM" id="SSF53822">
    <property type="entry name" value="Periplasmic binding protein-like I"/>
    <property type="match status" value="1"/>
</dbReference>
<dbReference type="GO" id="GO:0005525">
    <property type="term" value="F:GTP binding"/>
    <property type="evidence" value="ECO:0007669"/>
    <property type="project" value="UniProtKB-KW"/>
</dbReference>
<dbReference type="Gene3D" id="6.10.250.780">
    <property type="match status" value="1"/>
</dbReference>
<dbReference type="PANTHER" id="PTHR11920:SF495">
    <property type="entry name" value="RECEPTOR-TYPE GUANYLATE CYCLASE GCY-7"/>
    <property type="match status" value="1"/>
</dbReference>
<name>A0A016SL42_9BILA</name>
<evidence type="ECO:0000256" key="4">
    <source>
        <dbReference type="ARBA" id="ARBA00022475"/>
    </source>
</evidence>
<feature type="domain" description="Guanylate cyclase" evidence="19">
    <location>
        <begin position="870"/>
        <end position="1000"/>
    </location>
</feature>
<dbReference type="Gene3D" id="3.40.50.2300">
    <property type="match status" value="2"/>
</dbReference>
<dbReference type="GO" id="GO:0007635">
    <property type="term" value="P:chemosensory behavior"/>
    <property type="evidence" value="ECO:0007669"/>
    <property type="project" value="UniProtKB-ARBA"/>
</dbReference>
<evidence type="ECO:0000256" key="9">
    <source>
        <dbReference type="ARBA" id="ARBA00023134"/>
    </source>
</evidence>
<evidence type="ECO:0000256" key="14">
    <source>
        <dbReference type="ARBA" id="ARBA00023293"/>
    </source>
</evidence>
<dbReference type="PRINTS" id="PR00255">
    <property type="entry name" value="NATPEPTIDER"/>
</dbReference>
<evidence type="ECO:0000256" key="11">
    <source>
        <dbReference type="ARBA" id="ARBA00023170"/>
    </source>
</evidence>
<dbReference type="Gene3D" id="3.30.70.1230">
    <property type="entry name" value="Nucleotide cyclase"/>
    <property type="match status" value="1"/>
</dbReference>
<gene>
    <name evidence="20" type="primary">Acey_s0211.g2199</name>
    <name evidence="20" type="ORF">Y032_0211g2199</name>
</gene>
<dbReference type="GO" id="GO:0035556">
    <property type="term" value="P:intracellular signal transduction"/>
    <property type="evidence" value="ECO:0007669"/>
    <property type="project" value="InterPro"/>
</dbReference>
<dbReference type="GO" id="GO:0005886">
    <property type="term" value="C:plasma membrane"/>
    <property type="evidence" value="ECO:0007669"/>
    <property type="project" value="UniProtKB-SubCell"/>
</dbReference>
<evidence type="ECO:0000256" key="13">
    <source>
        <dbReference type="ARBA" id="ARBA00023239"/>
    </source>
</evidence>
<dbReference type="AlphaFoldDB" id="A0A016SL42"/>
<dbReference type="PROSITE" id="PS00452">
    <property type="entry name" value="GUANYLATE_CYCLASE_1"/>
    <property type="match status" value="1"/>
</dbReference>
<dbReference type="Pfam" id="PF01094">
    <property type="entry name" value="ANF_receptor"/>
    <property type="match status" value="1"/>
</dbReference>
<keyword evidence="11" id="KW-0675">Receptor</keyword>
<evidence type="ECO:0000256" key="7">
    <source>
        <dbReference type="ARBA" id="ARBA00022741"/>
    </source>
</evidence>
<dbReference type="InterPro" id="IPR001054">
    <property type="entry name" value="A/G_cyclase"/>
</dbReference>
<dbReference type="InterPro" id="IPR011645">
    <property type="entry name" value="HNOB_dom_associated"/>
</dbReference>
<evidence type="ECO:0000259" key="19">
    <source>
        <dbReference type="PROSITE" id="PS50125"/>
    </source>
</evidence>
<dbReference type="GO" id="GO:0006935">
    <property type="term" value="P:chemotaxis"/>
    <property type="evidence" value="ECO:0007669"/>
    <property type="project" value="UniProtKB-ARBA"/>
</dbReference>
<keyword evidence="10 17" id="KW-0472">Membrane</keyword>
<dbReference type="FunFam" id="3.40.50.2300:FF:000241">
    <property type="entry name" value="Guanylate cyclase"/>
    <property type="match status" value="1"/>
</dbReference>
<dbReference type="EC" id="4.6.1.2" evidence="3 16"/>
<comment type="caution">
    <text evidence="20">The sequence shown here is derived from an EMBL/GenBank/DDBJ whole genome shotgun (WGS) entry which is preliminary data.</text>
</comment>
<dbReference type="PANTHER" id="PTHR11920">
    <property type="entry name" value="GUANYLYL CYCLASE"/>
    <property type="match status" value="1"/>
</dbReference>
<dbReference type="Proteomes" id="UP000024635">
    <property type="component" value="Unassembled WGS sequence"/>
</dbReference>
<keyword evidence="7" id="KW-0547">Nucleotide-binding</keyword>
<evidence type="ECO:0000313" key="20">
    <source>
        <dbReference type="EMBL" id="EYB91032.1"/>
    </source>
</evidence>
<keyword evidence="13 15" id="KW-0456">Lyase</keyword>